<proteinExistence type="predicted"/>
<dbReference type="Proteomes" id="UP000887013">
    <property type="component" value="Unassembled WGS sequence"/>
</dbReference>
<dbReference type="EMBL" id="BMAW01041591">
    <property type="protein sequence ID" value="GFS29731.1"/>
    <property type="molecule type" value="Genomic_DNA"/>
</dbReference>
<organism evidence="1 2">
    <name type="scientific">Nephila pilipes</name>
    <name type="common">Giant wood spider</name>
    <name type="synonym">Nephila maculata</name>
    <dbReference type="NCBI Taxonomy" id="299642"/>
    <lineage>
        <taxon>Eukaryota</taxon>
        <taxon>Metazoa</taxon>
        <taxon>Ecdysozoa</taxon>
        <taxon>Arthropoda</taxon>
        <taxon>Chelicerata</taxon>
        <taxon>Arachnida</taxon>
        <taxon>Araneae</taxon>
        <taxon>Araneomorphae</taxon>
        <taxon>Entelegynae</taxon>
        <taxon>Araneoidea</taxon>
        <taxon>Nephilidae</taxon>
        <taxon>Nephila</taxon>
    </lineage>
</organism>
<reference evidence="1" key="1">
    <citation type="submission" date="2020-08" db="EMBL/GenBank/DDBJ databases">
        <title>Multicomponent nature underlies the extraordinary mechanical properties of spider dragline silk.</title>
        <authorList>
            <person name="Kono N."/>
            <person name="Nakamura H."/>
            <person name="Mori M."/>
            <person name="Yoshida Y."/>
            <person name="Ohtoshi R."/>
            <person name="Malay A.D."/>
            <person name="Moran D.A.P."/>
            <person name="Tomita M."/>
            <person name="Numata K."/>
            <person name="Arakawa K."/>
        </authorList>
    </citation>
    <scope>NUCLEOTIDE SEQUENCE</scope>
</reference>
<protein>
    <submittedName>
        <fullName evidence="1">Tigger transposable element-derived protein 1</fullName>
    </submittedName>
</protein>
<dbReference type="AlphaFoldDB" id="A0A8X6I697"/>
<comment type="caution">
    <text evidence="1">The sequence shown here is derived from an EMBL/GenBank/DDBJ whole genome shotgun (WGS) entry which is preliminary data.</text>
</comment>
<name>A0A8X6I697_NEPPI</name>
<dbReference type="OrthoDB" id="7995304at2759"/>
<accession>A0A8X6I697</accession>
<gene>
    <name evidence="1" type="primary">TIGD1</name>
    <name evidence="1" type="ORF">NPIL_268981</name>
</gene>
<sequence length="144" mass="16968">MYYMHQFFQTIFNRLENDEDKVCFQVWKQFSVLDCIRTVSLDCGEIKPSTLNACWRILLPQMVQKGNEISAPLTNIVKISSALRRDEFVDINHEDTELPMEESLNDDELGELIDESSYFKYIMVENTDYESVSDFRYDVKNGRI</sequence>
<keyword evidence="2" id="KW-1185">Reference proteome</keyword>
<evidence type="ECO:0000313" key="2">
    <source>
        <dbReference type="Proteomes" id="UP000887013"/>
    </source>
</evidence>
<evidence type="ECO:0000313" key="1">
    <source>
        <dbReference type="EMBL" id="GFS29731.1"/>
    </source>
</evidence>